<dbReference type="SUPFAM" id="SSF53041">
    <property type="entry name" value="Resolvase-like"/>
    <property type="match status" value="1"/>
</dbReference>
<dbReference type="PROSITE" id="PS51737">
    <property type="entry name" value="RECOMBINASE_DNA_BIND"/>
    <property type="match status" value="1"/>
</dbReference>
<feature type="domain" description="Resolvase/invertase-type recombinase catalytic" evidence="1">
    <location>
        <begin position="1"/>
        <end position="85"/>
    </location>
</feature>
<comment type="caution">
    <text evidence="3">The sequence shown here is derived from an EMBL/GenBank/DDBJ whole genome shotgun (WGS) entry which is preliminary data.</text>
</comment>
<dbReference type="InterPro" id="IPR025827">
    <property type="entry name" value="Zn_ribbon_recom_dom"/>
</dbReference>
<sequence length="349" mass="38860">MCEGRVGVVFAIEVSRLARNGRDWHTLIEFCGLVGAVIVDEDGIYEPRHPNDRLLLGMKGTMSELELSLLRARSMEALKQKARRGELFFTVAVGYVKVGCDKIERDPDLRVREAIGLVFSRFAEMQSIRQVFLSLRSDQIALPYINPRISGQQHVLWKPPVYTTVSNLLTNPVYAGAYVFGRTGSRTIIENGRKRIVRGRRKARSDWAVLLVDHHEGYLPWADFERTQRLITDNANGKGMMVRGPVRKGEVLLAGLLRCGHCGRRLLVGYNGAKGDVGRYKCDATRSTPDGDPCISFGALRVDEAVGAEIVRLLQPLGVEAAIQAIAQREHQSWRKTAPDRVGARTGAI</sequence>
<dbReference type="InterPro" id="IPR011109">
    <property type="entry name" value="DNA_bind_recombinase_dom"/>
</dbReference>
<dbReference type="InterPro" id="IPR050639">
    <property type="entry name" value="SSR_resolvase"/>
</dbReference>
<dbReference type="Pfam" id="PF07508">
    <property type="entry name" value="Recombinase"/>
    <property type="match status" value="1"/>
</dbReference>
<evidence type="ECO:0000259" key="1">
    <source>
        <dbReference type="PROSITE" id="PS51736"/>
    </source>
</evidence>
<evidence type="ECO:0000259" key="2">
    <source>
        <dbReference type="PROSITE" id="PS51737"/>
    </source>
</evidence>
<reference evidence="3 4" key="1">
    <citation type="submission" date="2024-06" db="EMBL/GenBank/DDBJ databases">
        <authorList>
            <person name="Kim D.-U."/>
        </authorList>
    </citation>
    <scope>NUCLEOTIDE SEQUENCE [LARGE SCALE GENOMIC DNA]</scope>
    <source>
        <strain evidence="3 4">KACC15460</strain>
    </source>
</reference>
<protein>
    <submittedName>
        <fullName evidence="3">Recombinase family protein</fullName>
    </submittedName>
</protein>
<proteinExistence type="predicted"/>
<dbReference type="Gene3D" id="3.90.1750.20">
    <property type="entry name" value="Putative Large Serine Recombinase, Chain B, Domain 2"/>
    <property type="match status" value="1"/>
</dbReference>
<dbReference type="PANTHER" id="PTHR30461:SF23">
    <property type="entry name" value="DNA RECOMBINASE-RELATED"/>
    <property type="match status" value="1"/>
</dbReference>
<gene>
    <name evidence="3" type="ORF">ABVQ20_39510</name>
</gene>
<dbReference type="InterPro" id="IPR036162">
    <property type="entry name" value="Resolvase-like_N_sf"/>
</dbReference>
<evidence type="ECO:0000313" key="4">
    <source>
        <dbReference type="Proteomes" id="UP001548832"/>
    </source>
</evidence>
<dbReference type="Proteomes" id="UP001548832">
    <property type="component" value="Unassembled WGS sequence"/>
</dbReference>
<dbReference type="Pfam" id="PF00239">
    <property type="entry name" value="Resolvase"/>
    <property type="match status" value="1"/>
</dbReference>
<feature type="domain" description="Recombinase" evidence="2">
    <location>
        <begin position="92"/>
        <end position="237"/>
    </location>
</feature>
<dbReference type="InterPro" id="IPR006119">
    <property type="entry name" value="Resolv_N"/>
</dbReference>
<dbReference type="PANTHER" id="PTHR30461">
    <property type="entry name" value="DNA-INVERTASE FROM LAMBDOID PROPHAGE"/>
    <property type="match status" value="1"/>
</dbReference>
<keyword evidence="4" id="KW-1185">Reference proteome</keyword>
<organism evidence="3 4">
    <name type="scientific">Mesorhizobium shangrilense</name>
    <dbReference type="NCBI Taxonomy" id="460060"/>
    <lineage>
        <taxon>Bacteria</taxon>
        <taxon>Pseudomonadati</taxon>
        <taxon>Pseudomonadota</taxon>
        <taxon>Alphaproteobacteria</taxon>
        <taxon>Hyphomicrobiales</taxon>
        <taxon>Phyllobacteriaceae</taxon>
        <taxon>Mesorhizobium</taxon>
    </lineage>
</organism>
<dbReference type="CDD" id="cd00338">
    <property type="entry name" value="Ser_Recombinase"/>
    <property type="match status" value="1"/>
</dbReference>
<name>A0ABV2DSF0_9HYPH</name>
<dbReference type="EMBL" id="JBEWSZ010000018">
    <property type="protein sequence ID" value="MET2833000.1"/>
    <property type="molecule type" value="Genomic_DNA"/>
</dbReference>
<dbReference type="Gene3D" id="3.40.50.1390">
    <property type="entry name" value="Resolvase, N-terminal catalytic domain"/>
    <property type="match status" value="1"/>
</dbReference>
<dbReference type="Pfam" id="PF13408">
    <property type="entry name" value="Zn_ribbon_recom"/>
    <property type="match status" value="1"/>
</dbReference>
<accession>A0ABV2DSF0</accession>
<dbReference type="InterPro" id="IPR038109">
    <property type="entry name" value="DNA_bind_recomb_sf"/>
</dbReference>
<dbReference type="PROSITE" id="PS51736">
    <property type="entry name" value="RECOMBINASES_3"/>
    <property type="match status" value="1"/>
</dbReference>
<dbReference type="RefSeq" id="WP_354465240.1">
    <property type="nucleotide sequence ID" value="NZ_JBEWSZ010000018.1"/>
</dbReference>
<evidence type="ECO:0000313" key="3">
    <source>
        <dbReference type="EMBL" id="MET2833000.1"/>
    </source>
</evidence>